<dbReference type="EMBL" id="LTAI01000090">
    <property type="protein sequence ID" value="ORD99925.1"/>
    <property type="molecule type" value="Genomic_DNA"/>
</dbReference>
<protein>
    <submittedName>
        <fullName evidence="1">Uncharacterized protein</fullName>
    </submittedName>
</protein>
<accession>A0A1X0QJQ2</accession>
<sequence>MIPEKYLLLLAPSTLSSNLTISETSKILIGSFSCKLLAIALIIPGNSEVLTISQSFDLKLPNLTASPFIELLISEFSSIDVNVNVNTSL</sequence>
<organism evidence="1 2">
    <name type="scientific">Hepatospora eriocheir</name>
    <dbReference type="NCBI Taxonomy" id="1081669"/>
    <lineage>
        <taxon>Eukaryota</taxon>
        <taxon>Fungi</taxon>
        <taxon>Fungi incertae sedis</taxon>
        <taxon>Microsporidia</taxon>
        <taxon>Hepatosporidae</taxon>
        <taxon>Hepatospora</taxon>
    </lineage>
</organism>
<proteinExistence type="predicted"/>
<gene>
    <name evidence="1" type="ORF">A0H76_2694</name>
</gene>
<reference evidence="1 2" key="1">
    <citation type="journal article" date="2017" name="Environ. Microbiol.">
        <title>Decay of the glycolytic pathway and adaptation to intranuclear parasitism within Enterocytozoonidae microsporidia.</title>
        <authorList>
            <person name="Wiredu Boakye D."/>
            <person name="Jaroenlak P."/>
            <person name="Prachumwat A."/>
            <person name="Williams T.A."/>
            <person name="Bateman K.S."/>
            <person name="Itsathitphaisarn O."/>
            <person name="Sritunyalucksana K."/>
            <person name="Paszkiewicz K.H."/>
            <person name="Moore K.A."/>
            <person name="Stentiford G.D."/>
            <person name="Williams B.A."/>
        </authorList>
    </citation>
    <scope>NUCLEOTIDE SEQUENCE [LARGE SCALE GENOMIC DNA]</scope>
    <source>
        <strain evidence="2">canceri</strain>
    </source>
</reference>
<dbReference type="AlphaFoldDB" id="A0A1X0QJQ2"/>
<dbReference type="Proteomes" id="UP000192501">
    <property type="component" value="Unassembled WGS sequence"/>
</dbReference>
<evidence type="ECO:0000313" key="2">
    <source>
        <dbReference type="Proteomes" id="UP000192501"/>
    </source>
</evidence>
<name>A0A1X0QJQ2_9MICR</name>
<evidence type="ECO:0000313" key="1">
    <source>
        <dbReference type="EMBL" id="ORD99925.1"/>
    </source>
</evidence>
<dbReference type="VEuPathDB" id="MicrosporidiaDB:A0H76_2694"/>
<comment type="caution">
    <text evidence="1">The sequence shown here is derived from an EMBL/GenBank/DDBJ whole genome shotgun (WGS) entry which is preliminary data.</text>
</comment>